<dbReference type="Pfam" id="PF07687">
    <property type="entry name" value="M20_dimer"/>
    <property type="match status" value="1"/>
</dbReference>
<protein>
    <submittedName>
        <fullName evidence="9">Glutamine amidotransferase subunit</fullName>
    </submittedName>
</protein>
<evidence type="ECO:0000256" key="5">
    <source>
        <dbReference type="ARBA" id="ARBA00022737"/>
    </source>
</evidence>
<dbReference type="KEGG" id="clus:A9F13_01g04268"/>
<sequence>MSFPPRIIHEGEYISIPTRRPLPINSTTSSVANSPALSGSPVTTELKEDTIWKDDLDNELASKASSLKLNNLPQEELLPLVHRWSHTHSILSVVAAPSKNLVLCGTQDSKILIVDINTYSIKHVISCGHNSFAASVLCLTLSTDENYLFSAGSDSLVKIWDLTPFNTSQAVTHEIRCTHIIYSLVDIGDIFSITWSEQLSVLFIGAQNASILWCKLDLVSTQLNTTQAEQGYPLDRLPHLRFDKFFDSKGPGGSINRAQSEHQLLRDKDLDQVRPVLVEISHKNVIKFAHNGYVYCMSLLDRTNATEFCELYAKFYSTTLVTCGGDGVINVWGVKVLDDDSLSIEVISRLENDESILSMHVSNSSIYVGLSNSSINSWDLTTFQLTRSFHFVSGNDNGDEILSLCINDGYIYKATNTGGLCRFKLRNNIGEIPKEKGQPISSNVDFNQLFPRELVSVEHNSVFAVQTFHSRGATFLVSGGAGSLCLWNITNSGDCQAEKKRDIMFGDIEENWTNEHMLESLKNLISFKTISKYPSLYLEDSRECARYISRLLMSLGATDTRLLPVPDCNPLVYAKFTRNHKDSLHRKPVRVLWYGHYDVVEATDKEAWNTDPFSLTATDGVLYARGVSDNKGPILAAIYAVAELHSKELLSVDVVFIIEGEEECGSIGFQDIVLSQKKLIGEIDWIMLSNSYWIGDDVPCLNYGLRGVLNASIVVESDKPDRHSGVDGGVSKEPTMDLVQILGSLMCRSTNRINISGFYDDVLPLDETELSLYEGIKKAASTTDVDESNLDSLLAKWRNPSLTIHRVDVSGPKNNTVISQSAQASVSIRVVPNQELAKIKASLVSHLERVFAELKSENRMKVNIFHEAEPWLGDPTNLVYQILYKKMKSNWGPTVPDPLFIREGGSIPSIRFLEKSFDAPAAQIPCGQASDNAHLQNEKLRIINLYKLKNILFDTFQELGLA</sequence>
<dbReference type="SUPFAM" id="SSF53187">
    <property type="entry name" value="Zn-dependent exopeptidases"/>
    <property type="match status" value="1"/>
</dbReference>
<comment type="caution">
    <text evidence="9">The sequence shown here is derived from an EMBL/GenBank/DDBJ whole genome shotgun (WGS) entry which is preliminary data.</text>
</comment>
<dbReference type="SUPFAM" id="SSF50978">
    <property type="entry name" value="WD40 repeat-like"/>
    <property type="match status" value="1"/>
</dbReference>
<dbReference type="InterPro" id="IPR011650">
    <property type="entry name" value="Peptidase_M20_dimer"/>
</dbReference>
<gene>
    <name evidence="9" type="ORF">A9F13_01g04268</name>
</gene>
<dbReference type="PROSITE" id="PS50294">
    <property type="entry name" value="WD_REPEATS_REGION"/>
    <property type="match status" value="1"/>
</dbReference>
<keyword evidence="9" id="KW-0315">Glutamine amidotransferase</keyword>
<reference evidence="9 10" key="1">
    <citation type="submission" date="2017-04" db="EMBL/GenBank/DDBJ databases">
        <title>Draft genome of the yeast Clavispora lusitaniae type strain CBS 6936.</title>
        <authorList>
            <person name="Durrens P."/>
            <person name="Klopp C."/>
            <person name="Biteau N."/>
            <person name="Fitton-Ouhabi V."/>
            <person name="Dementhon K."/>
            <person name="Accoceberry I."/>
            <person name="Sherman D.J."/>
            <person name="Noel T."/>
        </authorList>
    </citation>
    <scope>NUCLEOTIDE SEQUENCE [LARGE SCALE GENOMIC DNA]</scope>
    <source>
        <strain evidence="9 10">CBS 6936</strain>
    </source>
</reference>
<proteinExistence type="inferred from homology"/>
<keyword evidence="6" id="KW-0378">Hydrolase</keyword>
<dbReference type="PROSITE" id="PS00678">
    <property type="entry name" value="WD_REPEATS_1"/>
    <property type="match status" value="1"/>
</dbReference>
<dbReference type="Gene3D" id="2.130.10.10">
    <property type="entry name" value="YVTN repeat-like/Quinoprotein amine dehydrogenase"/>
    <property type="match status" value="2"/>
</dbReference>
<dbReference type="Proteomes" id="UP000195602">
    <property type="component" value="Unassembled WGS sequence"/>
</dbReference>
<keyword evidence="2 7" id="KW-0853">WD repeat</keyword>
<evidence type="ECO:0000313" key="9">
    <source>
        <dbReference type="EMBL" id="OVF10982.1"/>
    </source>
</evidence>
<feature type="domain" description="Peptidase M20 dimerisation" evidence="8">
    <location>
        <begin position="704"/>
        <end position="852"/>
    </location>
</feature>
<dbReference type="GO" id="GO:0005737">
    <property type="term" value="C:cytoplasm"/>
    <property type="evidence" value="ECO:0007669"/>
    <property type="project" value="EnsemblFungi"/>
</dbReference>
<evidence type="ECO:0000256" key="7">
    <source>
        <dbReference type="PROSITE-ProRule" id="PRU00221"/>
    </source>
</evidence>
<evidence type="ECO:0000256" key="6">
    <source>
        <dbReference type="ARBA" id="ARBA00022801"/>
    </source>
</evidence>
<dbReference type="InterPro" id="IPR036322">
    <property type="entry name" value="WD40_repeat_dom_sf"/>
</dbReference>
<dbReference type="PANTHER" id="PTHR43270">
    <property type="entry name" value="BETA-ALA-HIS DIPEPTIDASE"/>
    <property type="match status" value="1"/>
</dbReference>
<dbReference type="Pfam" id="PF00400">
    <property type="entry name" value="WD40"/>
    <property type="match status" value="1"/>
</dbReference>
<dbReference type="InterPro" id="IPR019775">
    <property type="entry name" value="WD40_repeat_CS"/>
</dbReference>
<evidence type="ECO:0000256" key="4">
    <source>
        <dbReference type="ARBA" id="ARBA00022723"/>
    </source>
</evidence>
<dbReference type="GO" id="GO:0006751">
    <property type="term" value="P:glutathione catabolic process"/>
    <property type="evidence" value="ECO:0007669"/>
    <property type="project" value="EnsemblFungi"/>
</dbReference>
<dbReference type="InterPro" id="IPR001680">
    <property type="entry name" value="WD40_rpt"/>
</dbReference>
<dbReference type="OMA" id="HATVCVD"/>
<dbReference type="InterPro" id="IPR017149">
    <property type="entry name" value="GSH_degradosome_Dug2"/>
</dbReference>
<dbReference type="AlphaFoldDB" id="A0AA91T492"/>
<dbReference type="GO" id="GO:0034399">
    <property type="term" value="C:nuclear periphery"/>
    <property type="evidence" value="ECO:0007669"/>
    <property type="project" value="EnsemblFungi"/>
</dbReference>
<dbReference type="GO" id="GO:0036374">
    <property type="term" value="F:glutathione hydrolase activity"/>
    <property type="evidence" value="ECO:0007669"/>
    <property type="project" value="EnsemblFungi"/>
</dbReference>
<dbReference type="InterPro" id="IPR015943">
    <property type="entry name" value="WD40/YVTN_repeat-like_dom_sf"/>
</dbReference>
<dbReference type="InterPro" id="IPR002933">
    <property type="entry name" value="Peptidase_M20"/>
</dbReference>
<dbReference type="GO" id="GO:0061672">
    <property type="term" value="C:glutathione hydrolase complex"/>
    <property type="evidence" value="ECO:0007669"/>
    <property type="project" value="EnsemblFungi"/>
</dbReference>
<dbReference type="SMART" id="SM00320">
    <property type="entry name" value="WD40"/>
    <property type="match status" value="6"/>
</dbReference>
<comment type="similarity">
    <text evidence="1">Belongs to the peptidase M20A family.</text>
</comment>
<evidence type="ECO:0000256" key="1">
    <source>
        <dbReference type="ARBA" id="ARBA00006247"/>
    </source>
</evidence>
<name>A0AA91T492_CLALS</name>
<dbReference type="PIRSF" id="PIRSF037237">
    <property type="entry name" value="Peptidase_WD_repeats_DUG2"/>
    <property type="match status" value="1"/>
</dbReference>
<dbReference type="PROSITE" id="PS50082">
    <property type="entry name" value="WD_REPEATS_2"/>
    <property type="match status" value="1"/>
</dbReference>
<evidence type="ECO:0000313" key="10">
    <source>
        <dbReference type="Proteomes" id="UP000195602"/>
    </source>
</evidence>
<dbReference type="GO" id="GO:0046872">
    <property type="term" value="F:metal ion binding"/>
    <property type="evidence" value="ECO:0007669"/>
    <property type="project" value="UniProtKB-KW"/>
</dbReference>
<feature type="repeat" description="WD" evidence="7">
    <location>
        <begin position="129"/>
        <end position="170"/>
    </location>
</feature>
<dbReference type="Pfam" id="PF01546">
    <property type="entry name" value="Peptidase_M20"/>
    <property type="match status" value="1"/>
</dbReference>
<dbReference type="Gene3D" id="3.40.630.10">
    <property type="entry name" value="Zn peptidases"/>
    <property type="match status" value="1"/>
</dbReference>
<keyword evidence="4" id="KW-0479">Metal-binding</keyword>
<keyword evidence="3" id="KW-0645">Protease</keyword>
<accession>A0AA91T492</accession>
<evidence type="ECO:0000259" key="8">
    <source>
        <dbReference type="Pfam" id="PF07687"/>
    </source>
</evidence>
<keyword evidence="5" id="KW-0677">Repeat</keyword>
<evidence type="ECO:0000256" key="3">
    <source>
        <dbReference type="ARBA" id="ARBA00022670"/>
    </source>
</evidence>
<evidence type="ECO:0000256" key="2">
    <source>
        <dbReference type="ARBA" id="ARBA00022574"/>
    </source>
</evidence>
<dbReference type="EMBL" id="LYUB02000001">
    <property type="protein sequence ID" value="OVF10982.1"/>
    <property type="molecule type" value="Genomic_DNA"/>
</dbReference>
<dbReference type="GO" id="GO:0006508">
    <property type="term" value="P:proteolysis"/>
    <property type="evidence" value="ECO:0007669"/>
    <property type="project" value="UniProtKB-KW"/>
</dbReference>
<organism evidence="9 10">
    <name type="scientific">Clavispora lusitaniae</name>
    <name type="common">Candida lusitaniae</name>
    <dbReference type="NCBI Taxonomy" id="36911"/>
    <lineage>
        <taxon>Eukaryota</taxon>
        <taxon>Fungi</taxon>
        <taxon>Dikarya</taxon>
        <taxon>Ascomycota</taxon>
        <taxon>Saccharomycotina</taxon>
        <taxon>Pichiomycetes</taxon>
        <taxon>Metschnikowiaceae</taxon>
        <taxon>Clavispora</taxon>
    </lineage>
</organism>
<dbReference type="PANTHER" id="PTHR43270:SF8">
    <property type="entry name" value="DI- AND TRIPEPTIDASE DUG2-RELATED"/>
    <property type="match status" value="1"/>
</dbReference>
<dbReference type="Gene3D" id="3.30.70.360">
    <property type="match status" value="1"/>
</dbReference>
<dbReference type="GO" id="GO:0042802">
    <property type="term" value="F:identical protein binding"/>
    <property type="evidence" value="ECO:0007669"/>
    <property type="project" value="EnsemblFungi"/>
</dbReference>
<dbReference type="InterPro" id="IPR051458">
    <property type="entry name" value="Cyt/Met_Dipeptidase"/>
</dbReference>